<dbReference type="Ensembl" id="ENSXETT00000082157">
    <property type="protein sequence ID" value="ENSXETP00000093782"/>
    <property type="gene ID" value="ENSXETG00000021783"/>
</dbReference>
<evidence type="ECO:0000256" key="4">
    <source>
        <dbReference type="ARBA" id="ARBA00023054"/>
    </source>
</evidence>
<gene>
    <name evidence="10" type="primary">ankrd1</name>
</gene>
<dbReference type="InterPro" id="IPR036770">
    <property type="entry name" value="Ankyrin_rpt-contain_sf"/>
</dbReference>
<dbReference type="SMART" id="SM00248">
    <property type="entry name" value="ANK"/>
    <property type="match status" value="4"/>
</dbReference>
<reference evidence="10" key="1">
    <citation type="journal article" date="2010" name="Science">
        <title>The genome of the Western clawed frog Xenopus tropicalis.</title>
        <authorList>
            <person name="Hellsten U."/>
            <person name="Harland R.M."/>
            <person name="Gilchrist M.J."/>
            <person name="Hendrix D."/>
            <person name="Jurka J."/>
            <person name="Kapitonov V."/>
            <person name="Ovcharenko I."/>
            <person name="Putnam N.H."/>
            <person name="Shu S."/>
            <person name="Taher L."/>
            <person name="Blitz I.L."/>
            <person name="Blumberg B."/>
            <person name="Dichmann D.S."/>
            <person name="Dubchak I."/>
            <person name="Amaya E."/>
            <person name="Detter J.C."/>
            <person name="Fletcher R."/>
            <person name="Gerhard D.S."/>
            <person name="Goodstein D."/>
            <person name="Graves T."/>
            <person name="Grigoriev I.V."/>
            <person name="Grimwood J."/>
            <person name="Kawashima T."/>
            <person name="Lindquist E."/>
            <person name="Lucas S.M."/>
            <person name="Mead P.E."/>
            <person name="Mitros T."/>
            <person name="Ogino H."/>
            <person name="Ohta Y."/>
            <person name="Poliakov A.V."/>
            <person name="Pollet N."/>
            <person name="Robert J."/>
            <person name="Salamov A."/>
            <person name="Sater A.K."/>
            <person name="Schmutz J."/>
            <person name="Terry A."/>
            <person name="Vize P.D."/>
            <person name="Warren W.C."/>
            <person name="Wells D."/>
            <person name="Wills A."/>
            <person name="Wilson R.K."/>
            <person name="Zimmerman L.B."/>
            <person name="Zorn A.M."/>
            <person name="Grainger R."/>
            <person name="Grammer T."/>
            <person name="Khokha M.K."/>
            <person name="Richardson P.M."/>
            <person name="Rokhsar D.S."/>
        </authorList>
    </citation>
    <scope>NUCLEOTIDE SEQUENCE [LARGE SCALE GENOMIC DNA]</scope>
    <source>
        <strain evidence="10">Nigerian</strain>
    </source>
</reference>
<dbReference type="PANTHER" id="PTHR24126">
    <property type="entry name" value="ANKYRIN REPEAT, PH AND SEC7 DOMAIN CONTAINING PROTEIN SECG-RELATED"/>
    <property type="match status" value="1"/>
</dbReference>
<feature type="repeat" description="ANK" evidence="8">
    <location>
        <begin position="183"/>
        <end position="215"/>
    </location>
</feature>
<dbReference type="PROSITE" id="PS50297">
    <property type="entry name" value="ANK_REP_REGION"/>
    <property type="match status" value="4"/>
</dbReference>
<evidence type="ECO:0000256" key="5">
    <source>
        <dbReference type="ARBA" id="ARBA00023242"/>
    </source>
</evidence>
<dbReference type="SUPFAM" id="SSF48403">
    <property type="entry name" value="Ankyrin repeat"/>
    <property type="match status" value="1"/>
</dbReference>
<feature type="repeat" description="ANK" evidence="8">
    <location>
        <begin position="216"/>
        <end position="248"/>
    </location>
</feature>
<dbReference type="GeneTree" id="ENSGT00940000153956"/>
<feature type="repeat" description="ANK" evidence="8">
    <location>
        <begin position="249"/>
        <end position="281"/>
    </location>
</feature>
<dbReference type="Bgee" id="ENSXETG00000021783">
    <property type="expression patterns" value="Expressed in skeletal muscle tissue and 5 other cell types or tissues"/>
</dbReference>
<evidence type="ECO:0000256" key="1">
    <source>
        <dbReference type="ARBA" id="ARBA00004123"/>
    </source>
</evidence>
<proteinExistence type="predicted"/>
<dbReference type="PROSITE" id="PS50088">
    <property type="entry name" value="ANK_REPEAT"/>
    <property type="match status" value="4"/>
</dbReference>
<keyword evidence="4 9" id="KW-0175">Coiled coil</keyword>
<evidence type="ECO:0000256" key="6">
    <source>
        <dbReference type="ARBA" id="ARBA00039564"/>
    </source>
</evidence>
<evidence type="ECO:0000256" key="8">
    <source>
        <dbReference type="PROSITE-ProRule" id="PRU00023"/>
    </source>
</evidence>
<dbReference type="Xenbase" id="XB-GENE-974650">
    <property type="gene designation" value="ankrd1"/>
</dbReference>
<dbReference type="Pfam" id="PF12796">
    <property type="entry name" value="Ank_2"/>
    <property type="match status" value="2"/>
</dbReference>
<organism evidence="10">
    <name type="scientific">Xenopus tropicalis</name>
    <name type="common">Western clawed frog</name>
    <name type="synonym">Silurana tropicalis</name>
    <dbReference type="NCBI Taxonomy" id="8364"/>
    <lineage>
        <taxon>Eukaryota</taxon>
        <taxon>Metazoa</taxon>
        <taxon>Chordata</taxon>
        <taxon>Craniata</taxon>
        <taxon>Vertebrata</taxon>
        <taxon>Euteleostomi</taxon>
        <taxon>Amphibia</taxon>
        <taxon>Batrachia</taxon>
        <taxon>Anura</taxon>
        <taxon>Pipoidea</taxon>
        <taxon>Pipidae</taxon>
        <taxon>Xenopodinae</taxon>
        <taxon>Xenopus</taxon>
        <taxon>Silurana</taxon>
    </lineage>
</organism>
<dbReference type="PANTHER" id="PTHR24126:SF7">
    <property type="entry name" value="ANKYRIN REPEAT DOMAIN-CONTAINING PROTEIN 1"/>
    <property type="match status" value="1"/>
</dbReference>
<keyword evidence="2" id="KW-0677">Repeat</keyword>
<evidence type="ECO:0000256" key="2">
    <source>
        <dbReference type="ARBA" id="ARBA00022737"/>
    </source>
</evidence>
<dbReference type="AlphaFoldDB" id="A0A6I8SA69"/>
<dbReference type="Gene3D" id="1.25.40.20">
    <property type="entry name" value="Ankyrin repeat-containing domain"/>
    <property type="match status" value="2"/>
</dbReference>
<dbReference type="Pfam" id="PF00023">
    <property type="entry name" value="Ank"/>
    <property type="match status" value="1"/>
</dbReference>
<feature type="repeat" description="ANK" evidence="8">
    <location>
        <begin position="150"/>
        <end position="182"/>
    </location>
</feature>
<comment type="subcellular location">
    <subcellularLocation>
        <location evidence="1">Nucleus</location>
    </subcellularLocation>
</comment>
<reference evidence="10" key="2">
    <citation type="submission" date="2020-05" db="UniProtKB">
        <authorList>
            <consortium name="Ensembl"/>
        </authorList>
    </citation>
    <scope>IDENTIFICATION</scope>
</reference>
<dbReference type="InterPro" id="IPR002110">
    <property type="entry name" value="Ankyrin_rpt"/>
</dbReference>
<evidence type="ECO:0000256" key="7">
    <source>
        <dbReference type="ARBA" id="ARBA00054908"/>
    </source>
</evidence>
<comment type="function">
    <text evidence="7">May act as a nuclear transcription factor that negatively regulates the expression of cardiac genes.</text>
</comment>
<evidence type="ECO:0000256" key="9">
    <source>
        <dbReference type="SAM" id="Coils"/>
    </source>
</evidence>
<dbReference type="GO" id="GO:0005737">
    <property type="term" value="C:cytoplasm"/>
    <property type="evidence" value="ECO:0007669"/>
    <property type="project" value="UniProtKB-ARBA"/>
</dbReference>
<sequence length="317" mass="36121">LKYKMECVPEKKNEMKKTSNFVAGVSKNGEYETAVALEKQEDLKTTSKSLIELEEEKQIKEKQLKSELLKKKLEERPKLDNLEDLQTIINLKKRKRVKKVHVPVVKEPEPEEIIENVDQTTFFKAALDNKMPVIEKYLADGGDPNTCDEYKRTALHRACSEGHTDMVEKLIEAGANIEFKDMLESTALHWTCRGGSVETLKLLLNKGAAINARDKLLSTPLHVAVRTGHYECAEHLIACEADLHARDREGDTPMHDGVRLNRYKMMRLLILYGVDLNIKNSAGKTPMELVMQWQNGAKEIFNGLQSKSYKNSHISKF</sequence>
<protein>
    <recommendedName>
        <fullName evidence="6">Ankyrin repeat domain-containing protein 1</fullName>
    </recommendedName>
</protein>
<keyword evidence="3 8" id="KW-0040">ANK repeat</keyword>
<evidence type="ECO:0000256" key="3">
    <source>
        <dbReference type="ARBA" id="ARBA00023043"/>
    </source>
</evidence>
<dbReference type="GO" id="GO:0005634">
    <property type="term" value="C:nucleus"/>
    <property type="evidence" value="ECO:0007669"/>
    <property type="project" value="UniProtKB-SubCell"/>
</dbReference>
<keyword evidence="5" id="KW-0539">Nucleus</keyword>
<dbReference type="FunFam" id="1.25.40.20:FF:000183">
    <property type="entry name" value="ankyrin repeat domain-containing protein 1"/>
    <property type="match status" value="1"/>
</dbReference>
<dbReference type="FunFam" id="1.25.40.20:FF:000111">
    <property type="entry name" value="Ankyrin repeat domain-containing protein 1"/>
    <property type="match status" value="1"/>
</dbReference>
<dbReference type="PRINTS" id="PR01415">
    <property type="entry name" value="ANKYRIN"/>
</dbReference>
<feature type="coiled-coil region" evidence="9">
    <location>
        <begin position="36"/>
        <end position="70"/>
    </location>
</feature>
<name>A0A6I8SA69_XENTR</name>
<evidence type="ECO:0000313" key="10">
    <source>
        <dbReference type="Ensembl" id="ENSXETP00000093782"/>
    </source>
</evidence>
<accession>A0A6I8SA69</accession>